<dbReference type="HAMAP" id="MF_00097">
    <property type="entry name" value="TMP_synthase"/>
    <property type="match status" value="1"/>
</dbReference>
<feature type="binding site" evidence="9">
    <location>
        <position position="167"/>
    </location>
    <ligand>
        <name>2-[(2R,5Z)-2-carboxy-4-methylthiazol-5(2H)-ylidene]ethyl phosphate</name>
        <dbReference type="ChEBI" id="CHEBI:62899"/>
    </ligand>
</feature>
<feature type="domain" description="Thiamine phosphate synthase/TenI" evidence="12">
    <location>
        <begin position="13"/>
        <end position="187"/>
    </location>
</feature>
<dbReference type="InterPro" id="IPR013785">
    <property type="entry name" value="Aldolase_TIM"/>
</dbReference>
<dbReference type="EC" id="2.5.1.3" evidence="9"/>
<comment type="catalytic activity">
    <reaction evidence="8 9 10">
        <text>2-[(2R,5Z)-2-carboxy-4-methylthiazol-5(2H)-ylidene]ethyl phosphate + 4-amino-2-methyl-5-(diphosphooxymethyl)pyrimidine + 2 H(+) = thiamine phosphate + CO2 + diphosphate</text>
        <dbReference type="Rhea" id="RHEA:47844"/>
        <dbReference type="ChEBI" id="CHEBI:15378"/>
        <dbReference type="ChEBI" id="CHEBI:16526"/>
        <dbReference type="ChEBI" id="CHEBI:33019"/>
        <dbReference type="ChEBI" id="CHEBI:37575"/>
        <dbReference type="ChEBI" id="CHEBI:57841"/>
        <dbReference type="ChEBI" id="CHEBI:62899"/>
        <dbReference type="EC" id="2.5.1.3"/>
    </reaction>
</comment>
<comment type="function">
    <text evidence="9">Condenses 4-methyl-5-(beta-hydroxyethyl)thiazole monophosphate (THZ-P) and 2-methyl-4-amino-5-hydroxymethyl pyrimidine pyrophosphate (HMP-PP) to form thiamine monophosphate (TMP).</text>
</comment>
<dbReference type="GO" id="GO:0004789">
    <property type="term" value="F:thiamine-phosphate diphosphorylase activity"/>
    <property type="evidence" value="ECO:0007669"/>
    <property type="project" value="UniProtKB-EC"/>
</dbReference>
<evidence type="ECO:0000256" key="11">
    <source>
        <dbReference type="RuleBase" id="RU004253"/>
    </source>
</evidence>
<name>A0ABS9IZ86_9FLAO</name>
<feature type="binding site" evidence="9">
    <location>
        <position position="134"/>
    </location>
    <ligand>
        <name>4-amino-2-methyl-5-(diphosphooxymethyl)pyrimidine</name>
        <dbReference type="ChEBI" id="CHEBI:57841"/>
    </ligand>
</feature>
<evidence type="ECO:0000256" key="10">
    <source>
        <dbReference type="RuleBase" id="RU003826"/>
    </source>
</evidence>
<proteinExistence type="inferred from homology"/>
<feature type="binding site" evidence="9">
    <location>
        <position position="105"/>
    </location>
    <ligand>
        <name>4-amino-2-methyl-5-(diphosphooxymethyl)pyrimidine</name>
        <dbReference type="ChEBI" id="CHEBI:57841"/>
    </ligand>
</feature>
<dbReference type="EMBL" id="JAETXX010000001">
    <property type="protein sequence ID" value="MCF8713491.1"/>
    <property type="molecule type" value="Genomic_DNA"/>
</dbReference>
<comment type="caution">
    <text evidence="9">Lacks conserved residue(s) required for the propagation of feature annotation.</text>
</comment>
<keyword evidence="5 9" id="KW-0784">Thiamine biosynthesis</keyword>
<evidence type="ECO:0000256" key="6">
    <source>
        <dbReference type="ARBA" id="ARBA00047334"/>
    </source>
</evidence>
<dbReference type="InterPro" id="IPR036206">
    <property type="entry name" value="ThiamineP_synth_sf"/>
</dbReference>
<evidence type="ECO:0000256" key="2">
    <source>
        <dbReference type="ARBA" id="ARBA00022679"/>
    </source>
</evidence>
<dbReference type="PANTHER" id="PTHR20857">
    <property type="entry name" value="THIAMINE-PHOSPHATE PYROPHOSPHORYLASE"/>
    <property type="match status" value="1"/>
</dbReference>
<keyword evidence="4 9" id="KW-0460">Magnesium</keyword>
<organism evidence="13 14">
    <name type="scientific">Joostella atrarenae</name>
    <dbReference type="NCBI Taxonomy" id="679257"/>
    <lineage>
        <taxon>Bacteria</taxon>
        <taxon>Pseudomonadati</taxon>
        <taxon>Bacteroidota</taxon>
        <taxon>Flavobacteriia</taxon>
        <taxon>Flavobacteriales</taxon>
        <taxon>Flavobacteriaceae</taxon>
        <taxon>Joostella</taxon>
    </lineage>
</organism>
<keyword evidence="3 9" id="KW-0479">Metal-binding</keyword>
<comment type="cofactor">
    <cofactor evidence="9">
        <name>Mg(2+)</name>
        <dbReference type="ChEBI" id="CHEBI:18420"/>
    </cofactor>
    <text evidence="9">Binds 1 Mg(2+) ion per subunit.</text>
</comment>
<evidence type="ECO:0000259" key="12">
    <source>
        <dbReference type="Pfam" id="PF02581"/>
    </source>
</evidence>
<dbReference type="Gene3D" id="3.20.20.70">
    <property type="entry name" value="Aldolase class I"/>
    <property type="match status" value="1"/>
</dbReference>
<gene>
    <name evidence="9 13" type="primary">thiE</name>
    <name evidence="13" type="ORF">JM658_01515</name>
</gene>
<feature type="binding site" evidence="9">
    <location>
        <begin position="131"/>
        <end position="133"/>
    </location>
    <ligand>
        <name>2-[(2R,5Z)-2-carboxy-4-methylthiazol-5(2H)-ylidene]ethyl phosphate</name>
        <dbReference type="ChEBI" id="CHEBI:62899"/>
    </ligand>
</feature>
<evidence type="ECO:0000256" key="5">
    <source>
        <dbReference type="ARBA" id="ARBA00022977"/>
    </source>
</evidence>
<evidence type="ECO:0000313" key="14">
    <source>
        <dbReference type="Proteomes" id="UP000829517"/>
    </source>
</evidence>
<comment type="catalytic activity">
    <reaction evidence="7 9 10">
        <text>2-(2-carboxy-4-methylthiazol-5-yl)ethyl phosphate + 4-amino-2-methyl-5-(diphosphooxymethyl)pyrimidine + 2 H(+) = thiamine phosphate + CO2 + diphosphate</text>
        <dbReference type="Rhea" id="RHEA:47848"/>
        <dbReference type="ChEBI" id="CHEBI:15378"/>
        <dbReference type="ChEBI" id="CHEBI:16526"/>
        <dbReference type="ChEBI" id="CHEBI:33019"/>
        <dbReference type="ChEBI" id="CHEBI:37575"/>
        <dbReference type="ChEBI" id="CHEBI:57841"/>
        <dbReference type="ChEBI" id="CHEBI:62890"/>
        <dbReference type="EC" id="2.5.1.3"/>
    </reaction>
</comment>
<comment type="pathway">
    <text evidence="1 9 11">Cofactor biosynthesis; thiamine diphosphate biosynthesis; thiamine phosphate from 4-amino-2-methyl-5-diphosphomethylpyrimidine and 4-methyl-5-(2-phosphoethyl)-thiazole: step 1/1.</text>
</comment>
<dbReference type="PANTHER" id="PTHR20857:SF15">
    <property type="entry name" value="THIAMINE-PHOSPHATE SYNTHASE"/>
    <property type="match status" value="1"/>
</dbReference>
<feature type="binding site" evidence="9">
    <location>
        <position position="86"/>
    </location>
    <ligand>
        <name>Mg(2+)</name>
        <dbReference type="ChEBI" id="CHEBI:18420"/>
    </ligand>
</feature>
<protein>
    <recommendedName>
        <fullName evidence="9">Thiamine-phosphate synthase</fullName>
        <shortName evidence="9">TP synthase</shortName>
        <shortName evidence="9">TPS</shortName>
        <ecNumber evidence="9">2.5.1.3</ecNumber>
    </recommendedName>
    <alternativeName>
        <fullName evidence="9">Thiamine-phosphate pyrophosphorylase</fullName>
        <shortName evidence="9">TMP pyrophosphorylase</shortName>
        <shortName evidence="9">TMP-PPase</shortName>
    </alternativeName>
</protein>
<evidence type="ECO:0000256" key="8">
    <source>
        <dbReference type="ARBA" id="ARBA00047883"/>
    </source>
</evidence>
<evidence type="ECO:0000256" key="3">
    <source>
        <dbReference type="ARBA" id="ARBA00022723"/>
    </source>
</evidence>
<sequence length="216" mass="23845">MEIAALHYISQGATPEDHLQNIEKVCREGANWVQLRLKSEEAGVLYKTAVSAKEICKDFGATLIINDHLEIAREMNADGVHLGKEDQCPLIARKLLGDNKIIGGTANTLDDCKLLIQKGVNYIGLGPYRFTDTKKKLSPILGTEGYKKLLLGLTSVEKMTPIIAIGGITNNDVLELVDIGIHGVAMSGWLTENEDIKERIHFIRTTMESKKIKNYG</sequence>
<reference evidence="13 14" key="1">
    <citation type="submission" date="2021-01" db="EMBL/GenBank/DDBJ databases">
        <title>Genome sequencing of Joostella atrarenae M1-2 (= KCTC 23194).</title>
        <authorList>
            <person name="Zakaria M.R."/>
            <person name="Lam M.Q."/>
            <person name="Chong C.S."/>
        </authorList>
    </citation>
    <scope>NUCLEOTIDE SEQUENCE [LARGE SCALE GENOMIC DNA]</scope>
    <source>
        <strain evidence="13 14">M1-2</strain>
    </source>
</reference>
<dbReference type="Pfam" id="PF02581">
    <property type="entry name" value="TMP-TENI"/>
    <property type="match status" value="1"/>
</dbReference>
<dbReference type="SUPFAM" id="SSF51391">
    <property type="entry name" value="Thiamin phosphate synthase"/>
    <property type="match status" value="1"/>
</dbReference>
<dbReference type="RefSeq" id="WP_236957461.1">
    <property type="nucleotide sequence ID" value="NZ_JAETXX010000001.1"/>
</dbReference>
<keyword evidence="2 9" id="KW-0808">Transferase</keyword>
<accession>A0ABS9IZ86</accession>
<dbReference type="Proteomes" id="UP000829517">
    <property type="component" value="Unassembled WGS sequence"/>
</dbReference>
<dbReference type="CDD" id="cd00564">
    <property type="entry name" value="TMP_TenI"/>
    <property type="match status" value="1"/>
</dbReference>
<evidence type="ECO:0000313" key="13">
    <source>
        <dbReference type="EMBL" id="MCF8713491.1"/>
    </source>
</evidence>
<feature type="binding site" evidence="9">
    <location>
        <position position="66"/>
    </location>
    <ligand>
        <name>4-amino-2-methyl-5-(diphosphooxymethyl)pyrimidine</name>
        <dbReference type="ChEBI" id="CHEBI:57841"/>
    </ligand>
</feature>
<dbReference type="InterPro" id="IPR034291">
    <property type="entry name" value="TMP_synthase"/>
</dbReference>
<evidence type="ECO:0000256" key="4">
    <source>
        <dbReference type="ARBA" id="ARBA00022842"/>
    </source>
</evidence>
<keyword evidence="14" id="KW-1185">Reference proteome</keyword>
<feature type="binding site" evidence="9">
    <location>
        <begin position="34"/>
        <end position="38"/>
    </location>
    <ligand>
        <name>4-amino-2-methyl-5-(diphosphooxymethyl)pyrimidine</name>
        <dbReference type="ChEBI" id="CHEBI:57841"/>
    </ligand>
</feature>
<comment type="caution">
    <text evidence="13">The sequence shown here is derived from an EMBL/GenBank/DDBJ whole genome shotgun (WGS) entry which is preliminary data.</text>
</comment>
<dbReference type="InterPro" id="IPR022998">
    <property type="entry name" value="ThiamineP_synth_TenI"/>
</dbReference>
<dbReference type="NCBIfam" id="TIGR00693">
    <property type="entry name" value="thiE"/>
    <property type="match status" value="1"/>
</dbReference>
<evidence type="ECO:0000256" key="1">
    <source>
        <dbReference type="ARBA" id="ARBA00005165"/>
    </source>
</evidence>
<comment type="similarity">
    <text evidence="9 10">Belongs to the thiamine-phosphate synthase family.</text>
</comment>
<evidence type="ECO:0000256" key="9">
    <source>
        <dbReference type="HAMAP-Rule" id="MF_00097"/>
    </source>
</evidence>
<comment type="catalytic activity">
    <reaction evidence="6 9 10">
        <text>4-methyl-5-(2-phosphooxyethyl)-thiazole + 4-amino-2-methyl-5-(diphosphooxymethyl)pyrimidine + H(+) = thiamine phosphate + diphosphate</text>
        <dbReference type="Rhea" id="RHEA:22328"/>
        <dbReference type="ChEBI" id="CHEBI:15378"/>
        <dbReference type="ChEBI" id="CHEBI:33019"/>
        <dbReference type="ChEBI" id="CHEBI:37575"/>
        <dbReference type="ChEBI" id="CHEBI:57841"/>
        <dbReference type="ChEBI" id="CHEBI:58296"/>
        <dbReference type="EC" id="2.5.1.3"/>
    </reaction>
</comment>
<feature type="binding site" evidence="9">
    <location>
        <position position="67"/>
    </location>
    <ligand>
        <name>Mg(2+)</name>
        <dbReference type="ChEBI" id="CHEBI:18420"/>
    </ligand>
</feature>
<evidence type="ECO:0000256" key="7">
    <source>
        <dbReference type="ARBA" id="ARBA00047851"/>
    </source>
</evidence>